<keyword evidence="7 15" id="KW-0808">Transferase</keyword>
<evidence type="ECO:0000256" key="3">
    <source>
        <dbReference type="ARBA" id="ARBA00010441"/>
    </source>
</evidence>
<dbReference type="EMBL" id="SLWX01000007">
    <property type="protein sequence ID" value="TCO75737.1"/>
    <property type="molecule type" value="Genomic_DNA"/>
</dbReference>
<keyword evidence="6" id="KW-0444">Lipid biosynthesis</keyword>
<evidence type="ECO:0000313" key="17">
    <source>
        <dbReference type="EMBL" id="TCO75737.1"/>
    </source>
</evidence>
<comment type="caution">
    <text evidence="17">The sequence shown here is derived from an EMBL/GenBank/DDBJ whole genome shotgun (WGS) entry which is preliminary data.</text>
</comment>
<keyword evidence="8 16" id="KW-0812">Transmembrane</keyword>
<evidence type="ECO:0000313" key="18">
    <source>
        <dbReference type="Proteomes" id="UP000294980"/>
    </source>
</evidence>
<dbReference type="AlphaFoldDB" id="A0A4R2KSM1"/>
<reference evidence="17 18" key="1">
    <citation type="submission" date="2019-03" db="EMBL/GenBank/DDBJ databases">
        <title>Genomic Encyclopedia of Type Strains, Phase IV (KMG-IV): sequencing the most valuable type-strain genomes for metagenomic binning, comparative biology and taxonomic classification.</title>
        <authorList>
            <person name="Goeker M."/>
        </authorList>
    </citation>
    <scope>NUCLEOTIDE SEQUENCE [LARGE SCALE GENOMIC DNA]</scope>
    <source>
        <strain evidence="17 18">DSM 23344</strain>
    </source>
</reference>
<evidence type="ECO:0000256" key="12">
    <source>
        <dbReference type="ARBA" id="ARBA00023209"/>
    </source>
</evidence>
<keyword evidence="12" id="KW-0594">Phospholipid biosynthesis</keyword>
<feature type="transmembrane region" description="Helical" evidence="16">
    <location>
        <begin position="100"/>
        <end position="119"/>
    </location>
</feature>
<dbReference type="Gene3D" id="1.20.120.1760">
    <property type="match status" value="1"/>
</dbReference>
<sequence length="188" mass="19664">MQGLQYLPNILTGMRLVMAIPIALLILRNDYAWALGLGIVAGVTDALDGFFARRLDAHSALGAGMDAAADKLLMVCVFLSLASVGLLPWWLAAIVVGRDVIIVLGAGAYRLLIGPFDFAPTVLSKVNMGVQVLYLVAVLADALVSVSPPALDSALAVLVALVAVASGVHYVLSWSRRAVNARGTVEGK</sequence>
<protein>
    <recommendedName>
        <fullName evidence="5">CDP-diacylglycerol--glycerol-3-phosphate 3-phosphatidyltransferase</fullName>
        <ecNumber evidence="4">2.7.8.5</ecNumber>
    </recommendedName>
</protein>
<comment type="pathway">
    <text evidence="2">Phospholipid metabolism; phosphatidylglycerol biosynthesis; phosphatidylglycerol from CDP-diacylglycerol: step 1/2.</text>
</comment>
<dbReference type="InterPro" id="IPR000462">
    <property type="entry name" value="CDP-OH_P_trans"/>
</dbReference>
<dbReference type="PIRSF" id="PIRSF000847">
    <property type="entry name" value="Phos_ph_gly_syn"/>
    <property type="match status" value="1"/>
</dbReference>
<evidence type="ECO:0000256" key="13">
    <source>
        <dbReference type="ARBA" id="ARBA00023264"/>
    </source>
</evidence>
<evidence type="ECO:0000256" key="8">
    <source>
        <dbReference type="ARBA" id="ARBA00022692"/>
    </source>
</evidence>
<dbReference type="PANTHER" id="PTHR14269">
    <property type="entry name" value="CDP-DIACYLGLYCEROL--GLYCEROL-3-PHOSPHATE 3-PHOSPHATIDYLTRANSFERASE-RELATED"/>
    <property type="match status" value="1"/>
</dbReference>
<evidence type="ECO:0000256" key="1">
    <source>
        <dbReference type="ARBA" id="ARBA00004141"/>
    </source>
</evidence>
<comment type="similarity">
    <text evidence="3 15">Belongs to the CDP-alcohol phosphatidyltransferase class-I family.</text>
</comment>
<accession>A0A4R2KSM1</accession>
<dbReference type="InterPro" id="IPR050324">
    <property type="entry name" value="CDP-alcohol_PTase-I"/>
</dbReference>
<keyword evidence="10" id="KW-0443">Lipid metabolism</keyword>
<dbReference type="GO" id="GO:0016020">
    <property type="term" value="C:membrane"/>
    <property type="evidence" value="ECO:0007669"/>
    <property type="project" value="UniProtKB-SubCell"/>
</dbReference>
<comment type="subcellular location">
    <subcellularLocation>
        <location evidence="1">Membrane</location>
        <topology evidence="1">Multi-pass membrane protein</topology>
    </subcellularLocation>
</comment>
<feature type="transmembrane region" description="Helical" evidence="16">
    <location>
        <begin position="7"/>
        <end position="27"/>
    </location>
</feature>
<comment type="catalytic activity">
    <reaction evidence="14">
        <text>a CDP-1,2-diacyl-sn-glycerol + sn-glycerol 3-phosphate = a 1,2-diacyl-sn-glycero-3-phospho-(1'-sn-glycero-3'-phosphate) + CMP + H(+)</text>
        <dbReference type="Rhea" id="RHEA:12593"/>
        <dbReference type="ChEBI" id="CHEBI:15378"/>
        <dbReference type="ChEBI" id="CHEBI:57597"/>
        <dbReference type="ChEBI" id="CHEBI:58332"/>
        <dbReference type="ChEBI" id="CHEBI:60110"/>
        <dbReference type="ChEBI" id="CHEBI:60377"/>
        <dbReference type="EC" id="2.7.8.5"/>
    </reaction>
</comment>
<keyword evidence="18" id="KW-1185">Reference proteome</keyword>
<evidence type="ECO:0000256" key="11">
    <source>
        <dbReference type="ARBA" id="ARBA00023136"/>
    </source>
</evidence>
<evidence type="ECO:0000256" key="7">
    <source>
        <dbReference type="ARBA" id="ARBA00022679"/>
    </source>
</evidence>
<dbReference type="GO" id="GO:0043337">
    <property type="term" value="F:cardiolipin synthase (CMP-forming)"/>
    <property type="evidence" value="ECO:0007669"/>
    <property type="project" value="TreeGrafter"/>
</dbReference>
<evidence type="ECO:0000256" key="6">
    <source>
        <dbReference type="ARBA" id="ARBA00022516"/>
    </source>
</evidence>
<evidence type="ECO:0000256" key="2">
    <source>
        <dbReference type="ARBA" id="ARBA00005042"/>
    </source>
</evidence>
<keyword evidence="11 16" id="KW-0472">Membrane</keyword>
<dbReference type="PANTHER" id="PTHR14269:SF60">
    <property type="entry name" value="CARDIOLIPIN SYNTHASE (CMP-FORMING)"/>
    <property type="match status" value="1"/>
</dbReference>
<dbReference type="Proteomes" id="UP000294980">
    <property type="component" value="Unassembled WGS sequence"/>
</dbReference>
<feature type="transmembrane region" description="Helical" evidence="16">
    <location>
        <begin position="72"/>
        <end position="94"/>
    </location>
</feature>
<evidence type="ECO:0000256" key="9">
    <source>
        <dbReference type="ARBA" id="ARBA00022989"/>
    </source>
</evidence>
<dbReference type="InterPro" id="IPR043130">
    <property type="entry name" value="CDP-OH_PTrfase_TM_dom"/>
</dbReference>
<organism evidence="17 18">
    <name type="scientific">Chromatocurvus halotolerans</name>
    <dbReference type="NCBI Taxonomy" id="1132028"/>
    <lineage>
        <taxon>Bacteria</taxon>
        <taxon>Pseudomonadati</taxon>
        <taxon>Pseudomonadota</taxon>
        <taxon>Gammaproteobacteria</taxon>
        <taxon>Cellvibrionales</taxon>
        <taxon>Halieaceae</taxon>
        <taxon>Chromatocurvus</taxon>
    </lineage>
</organism>
<gene>
    <name evidence="17" type="ORF">EV688_107161</name>
</gene>
<dbReference type="InterPro" id="IPR004570">
    <property type="entry name" value="Phosphatidylglycerol_P_synth"/>
</dbReference>
<evidence type="ECO:0000256" key="5">
    <source>
        <dbReference type="ARBA" id="ARBA00014944"/>
    </source>
</evidence>
<evidence type="ECO:0000256" key="10">
    <source>
        <dbReference type="ARBA" id="ARBA00023098"/>
    </source>
</evidence>
<dbReference type="EC" id="2.7.8.5" evidence="4"/>
<dbReference type="PROSITE" id="PS00379">
    <property type="entry name" value="CDP_ALCOHOL_P_TRANSF"/>
    <property type="match status" value="1"/>
</dbReference>
<evidence type="ECO:0000256" key="15">
    <source>
        <dbReference type="RuleBase" id="RU003750"/>
    </source>
</evidence>
<dbReference type="GO" id="GO:0032049">
    <property type="term" value="P:cardiolipin biosynthetic process"/>
    <property type="evidence" value="ECO:0007669"/>
    <property type="project" value="TreeGrafter"/>
</dbReference>
<evidence type="ECO:0000256" key="4">
    <source>
        <dbReference type="ARBA" id="ARBA00013170"/>
    </source>
</evidence>
<proteinExistence type="inferred from homology"/>
<dbReference type="GO" id="GO:0008444">
    <property type="term" value="F:CDP-diacylglycerol-glycerol-3-phosphate 3-phosphatidyltransferase activity"/>
    <property type="evidence" value="ECO:0007669"/>
    <property type="project" value="UniProtKB-EC"/>
</dbReference>
<feature type="transmembrane region" description="Helical" evidence="16">
    <location>
        <begin position="153"/>
        <end position="172"/>
    </location>
</feature>
<dbReference type="InterPro" id="IPR048254">
    <property type="entry name" value="CDP_ALCOHOL_P_TRANSF_CS"/>
</dbReference>
<keyword evidence="13" id="KW-1208">Phospholipid metabolism</keyword>
<evidence type="ECO:0000256" key="14">
    <source>
        <dbReference type="ARBA" id="ARBA00048586"/>
    </source>
</evidence>
<feature type="transmembrane region" description="Helical" evidence="16">
    <location>
        <begin position="33"/>
        <end position="51"/>
    </location>
</feature>
<keyword evidence="9 16" id="KW-1133">Transmembrane helix</keyword>
<dbReference type="Pfam" id="PF01066">
    <property type="entry name" value="CDP-OH_P_transf"/>
    <property type="match status" value="1"/>
</dbReference>
<evidence type="ECO:0000256" key="16">
    <source>
        <dbReference type="SAM" id="Phobius"/>
    </source>
</evidence>
<name>A0A4R2KSM1_9GAMM</name>